<name>A0A9J6QWS7_9FIRM</name>
<dbReference type="PANTHER" id="PTHR46795:SF3">
    <property type="entry name" value="ABC TRANSPORTER PERMEASE"/>
    <property type="match status" value="1"/>
</dbReference>
<feature type="transmembrane region" description="Helical" evidence="6">
    <location>
        <begin position="21"/>
        <end position="39"/>
    </location>
</feature>
<evidence type="ECO:0000259" key="7">
    <source>
        <dbReference type="Pfam" id="PF02687"/>
    </source>
</evidence>
<dbReference type="GO" id="GO:0055085">
    <property type="term" value="P:transmembrane transport"/>
    <property type="evidence" value="ECO:0007669"/>
    <property type="project" value="UniProtKB-UniRule"/>
</dbReference>
<dbReference type="AlphaFoldDB" id="A0A9J6QWS7"/>
<feature type="transmembrane region" description="Helical" evidence="6">
    <location>
        <begin position="201"/>
        <end position="219"/>
    </location>
</feature>
<gene>
    <name evidence="8" type="ORF">OBO34_16390</name>
</gene>
<reference evidence="8" key="1">
    <citation type="submission" date="2022-09" db="EMBL/GenBank/DDBJ databases">
        <title>Culturomic study of gut microbiota in children with autism spectrum disorder.</title>
        <authorList>
            <person name="Efimov B.A."/>
            <person name="Chaplin A.V."/>
            <person name="Sokolova S.R."/>
            <person name="Pikina A.P."/>
            <person name="Korzhanova M."/>
            <person name="Belova V."/>
            <person name="Korostin D."/>
        </authorList>
    </citation>
    <scope>NUCLEOTIDE SEQUENCE</scope>
    <source>
        <strain evidence="8">ASD5510</strain>
    </source>
</reference>
<evidence type="ECO:0000313" key="8">
    <source>
        <dbReference type="EMBL" id="MCU7379920.1"/>
    </source>
</evidence>
<comment type="caution">
    <text evidence="8">The sequence shown here is derived from an EMBL/GenBank/DDBJ whole genome shotgun (WGS) entry which is preliminary data.</text>
</comment>
<dbReference type="InterPro" id="IPR052536">
    <property type="entry name" value="ABC-4_Integral_Memb_Prot"/>
</dbReference>
<keyword evidence="6" id="KW-0813">Transport</keyword>
<feature type="transmembrane region" description="Helical" evidence="6">
    <location>
        <begin position="284"/>
        <end position="307"/>
    </location>
</feature>
<dbReference type="Pfam" id="PF02687">
    <property type="entry name" value="FtsX"/>
    <property type="match status" value="2"/>
</dbReference>
<keyword evidence="2 6" id="KW-1003">Cell membrane</keyword>
<comment type="subcellular location">
    <subcellularLocation>
        <location evidence="1 6">Cell membrane</location>
        <topology evidence="1 6">Multi-pass membrane protein</topology>
    </subcellularLocation>
</comment>
<proteinExistence type="inferred from homology"/>
<dbReference type="RefSeq" id="WP_253019513.1">
    <property type="nucleotide sequence ID" value="NZ_JAOSHN010000007.1"/>
</dbReference>
<evidence type="ECO:0000256" key="4">
    <source>
        <dbReference type="ARBA" id="ARBA00022989"/>
    </source>
</evidence>
<feature type="transmembrane region" description="Helical" evidence="6">
    <location>
        <begin position="59"/>
        <end position="78"/>
    </location>
</feature>
<feature type="domain" description="ABC3 transporter permease C-terminal" evidence="7">
    <location>
        <begin position="533"/>
        <end position="644"/>
    </location>
</feature>
<dbReference type="GO" id="GO:0005886">
    <property type="term" value="C:plasma membrane"/>
    <property type="evidence" value="ECO:0007669"/>
    <property type="project" value="UniProtKB-SubCell"/>
</dbReference>
<keyword evidence="9" id="KW-1185">Reference proteome</keyword>
<keyword evidence="3 6" id="KW-0812">Transmembrane</keyword>
<feature type="transmembrane region" description="Helical" evidence="6">
    <location>
        <begin position="231"/>
        <end position="254"/>
    </location>
</feature>
<evidence type="ECO:0000256" key="1">
    <source>
        <dbReference type="ARBA" id="ARBA00004651"/>
    </source>
</evidence>
<comment type="similarity">
    <text evidence="6">Belongs to the ABC-4 integral membrane protein family.</text>
</comment>
<sequence>MNKSFYGSLALSNIKKNAKNYVPYMLTCIISIMIFYIMAAIVQNPDVTKLLGGTTLKGLLGFGCGIVGIFSAIFLFYTNSFLIKQRKKELALYNILGMAKRHVGKVFFLETLITSLVSMAAGLLGGVILGKLAFLLVLKVMQVTLPMKYTFSLSAALMTILVFGIIFFVVLLCNLGRIRLSNPIELLAGGRQGEKEPKTKWILVLLGAAAMGTGYYLALSIVSPLQALMNFFVAVILVIAGTYLLFTAGSIALLKMLKKNRKFYYKTEHFTAVSGMLYRMKRNAAGLASICILSTMVLVTIATTVSMQVGVENVIDKNMPNDIQIRSYEKLNKKQQQELQFQVMDKMKEYNIDVDQMIEYDYLSAAGVKEPGNLTPSPQVALDKKIVEMYVIPIEGTSLETKYGPLAEDEIIVGGDEPITESTIELNGMAFNVKDGESSFVTAPEMGAMAKLYYILVANEKVKKQVYNSSSDKTLMSEGYYIGLDVSDSSKDQAAAAAKSLSKETPGGIRVEEKTMVAADFHGIYGGLLFVGIFLGFLFLVATVLIIYYKQITEGYEDSERYHIMQKVGMSQAEVRKSIRSQILLVFFLPLIVAVVHVAGSFNMMSKLLAALQLTDIWLFVICTAVTILVFIVIYVIVYSLTAREYYKLVK</sequence>
<evidence type="ECO:0000256" key="6">
    <source>
        <dbReference type="PIRNR" id="PIRNR018968"/>
    </source>
</evidence>
<feature type="transmembrane region" description="Helical" evidence="6">
    <location>
        <begin position="106"/>
        <end position="129"/>
    </location>
</feature>
<dbReference type="PIRSF" id="PIRSF018968">
    <property type="entry name" value="ABC_permease_BceB"/>
    <property type="match status" value="1"/>
</dbReference>
<keyword evidence="5 6" id="KW-0472">Membrane</keyword>
<protein>
    <submittedName>
        <fullName evidence="8">ABC transporter permease</fullName>
    </submittedName>
</protein>
<feature type="transmembrane region" description="Helical" evidence="6">
    <location>
        <begin position="617"/>
        <end position="641"/>
    </location>
</feature>
<dbReference type="PANTHER" id="PTHR46795">
    <property type="entry name" value="ABC TRANSPORTER PERMEASE-RELATED-RELATED"/>
    <property type="match status" value="1"/>
</dbReference>
<feature type="transmembrane region" description="Helical" evidence="6">
    <location>
        <begin position="149"/>
        <end position="173"/>
    </location>
</feature>
<organism evidence="8 9">
    <name type="scientific">Hominibacterium faecale</name>
    <dbReference type="NCBI Taxonomy" id="2839743"/>
    <lineage>
        <taxon>Bacteria</taxon>
        <taxon>Bacillati</taxon>
        <taxon>Bacillota</taxon>
        <taxon>Clostridia</taxon>
        <taxon>Peptostreptococcales</taxon>
        <taxon>Anaerovoracaceae</taxon>
        <taxon>Hominibacterium</taxon>
    </lineage>
</organism>
<evidence type="ECO:0000313" key="9">
    <source>
        <dbReference type="Proteomes" id="UP001065549"/>
    </source>
</evidence>
<dbReference type="InterPro" id="IPR027022">
    <property type="entry name" value="ABC_permease_BceB-typ"/>
</dbReference>
<dbReference type="Proteomes" id="UP001065549">
    <property type="component" value="Unassembled WGS sequence"/>
</dbReference>
<keyword evidence="4 6" id="KW-1133">Transmembrane helix</keyword>
<dbReference type="EMBL" id="JAOSHN010000007">
    <property type="protein sequence ID" value="MCU7379920.1"/>
    <property type="molecule type" value="Genomic_DNA"/>
</dbReference>
<evidence type="ECO:0000256" key="3">
    <source>
        <dbReference type="ARBA" id="ARBA00022692"/>
    </source>
</evidence>
<feature type="transmembrane region" description="Helical" evidence="6">
    <location>
        <begin position="524"/>
        <end position="549"/>
    </location>
</feature>
<feature type="domain" description="ABC3 transporter permease C-terminal" evidence="7">
    <location>
        <begin position="66"/>
        <end position="172"/>
    </location>
</feature>
<dbReference type="InterPro" id="IPR003838">
    <property type="entry name" value="ABC3_permease_C"/>
</dbReference>
<feature type="transmembrane region" description="Helical" evidence="6">
    <location>
        <begin position="583"/>
        <end position="605"/>
    </location>
</feature>
<evidence type="ECO:0000256" key="5">
    <source>
        <dbReference type="ARBA" id="ARBA00023136"/>
    </source>
</evidence>
<accession>A0A9J6QWS7</accession>
<evidence type="ECO:0000256" key="2">
    <source>
        <dbReference type="ARBA" id="ARBA00022475"/>
    </source>
</evidence>